<organism evidence="2 3">
    <name type="scientific">Rhodocytophaga rosea</name>
    <dbReference type="NCBI Taxonomy" id="2704465"/>
    <lineage>
        <taxon>Bacteria</taxon>
        <taxon>Pseudomonadati</taxon>
        <taxon>Bacteroidota</taxon>
        <taxon>Cytophagia</taxon>
        <taxon>Cytophagales</taxon>
        <taxon>Rhodocytophagaceae</taxon>
        <taxon>Rhodocytophaga</taxon>
    </lineage>
</organism>
<dbReference type="InterPro" id="IPR014710">
    <property type="entry name" value="RmlC-like_jellyroll"/>
</dbReference>
<dbReference type="KEGG" id="rhoz:GXP67_13095"/>
<evidence type="ECO:0000313" key="2">
    <source>
        <dbReference type="EMBL" id="QHT67496.1"/>
    </source>
</evidence>
<dbReference type="SMART" id="SM00100">
    <property type="entry name" value="cNMP"/>
    <property type="match status" value="1"/>
</dbReference>
<dbReference type="InterPro" id="IPR018490">
    <property type="entry name" value="cNMP-bd_dom_sf"/>
</dbReference>
<gene>
    <name evidence="2" type="ORF">GXP67_13095</name>
</gene>
<evidence type="ECO:0000313" key="3">
    <source>
        <dbReference type="Proteomes" id="UP000480178"/>
    </source>
</evidence>
<name>A0A6C0GHI4_9BACT</name>
<dbReference type="EMBL" id="CP048222">
    <property type="protein sequence ID" value="QHT67496.1"/>
    <property type="molecule type" value="Genomic_DNA"/>
</dbReference>
<dbReference type="Gene3D" id="2.60.120.10">
    <property type="entry name" value="Jelly Rolls"/>
    <property type="match status" value="1"/>
</dbReference>
<dbReference type="InterPro" id="IPR000595">
    <property type="entry name" value="cNMP-bd_dom"/>
</dbReference>
<reference evidence="2 3" key="1">
    <citation type="submission" date="2020-01" db="EMBL/GenBank/DDBJ databases">
        <authorList>
            <person name="Kim M.K."/>
        </authorList>
    </citation>
    <scope>NUCLEOTIDE SEQUENCE [LARGE SCALE GENOMIC DNA]</scope>
    <source>
        <strain evidence="2 3">172606-1</strain>
    </source>
</reference>
<feature type="domain" description="Cyclic nucleotide-binding" evidence="1">
    <location>
        <begin position="29"/>
        <end position="149"/>
    </location>
</feature>
<dbReference type="Proteomes" id="UP000480178">
    <property type="component" value="Chromosome"/>
</dbReference>
<dbReference type="SUPFAM" id="SSF51206">
    <property type="entry name" value="cAMP-binding domain-like"/>
    <property type="match status" value="1"/>
</dbReference>
<dbReference type="RefSeq" id="WP_162443525.1">
    <property type="nucleotide sequence ID" value="NZ_CP048222.1"/>
</dbReference>
<sequence length="180" mass="21134">MFNITNSLFKKSYSIKELNLFRFFAKNYLFEKLSKEEMAVFIPYLHIRNFQKNEAIFFRNDPSRALYIVKTGRVSINIDVADRFEFLKFAKPCESFGNNALLCDTTRVYNAIVDSDYCDLYVIPQVNIMEIFEAHIAIRAKMLTALSEMYNQSTVNLFKAYQSTFGFFDLSQAYMDELKI</sequence>
<dbReference type="PROSITE" id="PS50042">
    <property type="entry name" value="CNMP_BINDING_3"/>
    <property type="match status" value="1"/>
</dbReference>
<dbReference type="AlphaFoldDB" id="A0A6C0GHI4"/>
<proteinExistence type="predicted"/>
<protein>
    <submittedName>
        <fullName evidence="2">Cyclic nucleotide-binding domain-containing protein</fullName>
    </submittedName>
</protein>
<keyword evidence="3" id="KW-1185">Reference proteome</keyword>
<evidence type="ECO:0000259" key="1">
    <source>
        <dbReference type="PROSITE" id="PS50042"/>
    </source>
</evidence>
<dbReference type="CDD" id="cd00038">
    <property type="entry name" value="CAP_ED"/>
    <property type="match status" value="1"/>
</dbReference>
<dbReference type="Pfam" id="PF00027">
    <property type="entry name" value="cNMP_binding"/>
    <property type="match status" value="1"/>
</dbReference>
<accession>A0A6C0GHI4</accession>